<dbReference type="PANTHER" id="PTHR46708">
    <property type="entry name" value="TENASCIN"/>
    <property type="match status" value="1"/>
</dbReference>
<name>A0A5K3EJ36_MESCO</name>
<organism evidence="4">
    <name type="scientific">Mesocestoides corti</name>
    <name type="common">Flatworm</name>
    <dbReference type="NCBI Taxonomy" id="53468"/>
    <lineage>
        <taxon>Eukaryota</taxon>
        <taxon>Metazoa</taxon>
        <taxon>Spiralia</taxon>
        <taxon>Lophotrochozoa</taxon>
        <taxon>Platyhelminthes</taxon>
        <taxon>Cestoda</taxon>
        <taxon>Eucestoda</taxon>
        <taxon>Cyclophyllidea</taxon>
        <taxon>Mesocestoididae</taxon>
        <taxon>Mesocestoides</taxon>
    </lineage>
</organism>
<evidence type="ECO:0000256" key="1">
    <source>
        <dbReference type="ARBA" id="ARBA00022737"/>
    </source>
</evidence>
<proteinExistence type="predicted"/>
<dbReference type="InterPro" id="IPR013783">
    <property type="entry name" value="Ig-like_fold"/>
</dbReference>
<feature type="domain" description="Fibronectin type-III" evidence="3">
    <location>
        <begin position="266"/>
        <end position="360"/>
    </location>
</feature>
<dbReference type="PANTHER" id="PTHR46708:SF2">
    <property type="entry name" value="FIBRONECTIN TYPE-III DOMAIN-CONTAINING PROTEIN"/>
    <property type="match status" value="1"/>
</dbReference>
<feature type="transmembrane region" description="Helical" evidence="2">
    <location>
        <begin position="385"/>
        <end position="405"/>
    </location>
</feature>
<evidence type="ECO:0000256" key="2">
    <source>
        <dbReference type="SAM" id="Phobius"/>
    </source>
</evidence>
<dbReference type="PROSITE" id="PS50853">
    <property type="entry name" value="FN3"/>
    <property type="match status" value="3"/>
</dbReference>
<dbReference type="AlphaFoldDB" id="A0A5K3EJ36"/>
<evidence type="ECO:0000313" key="4">
    <source>
        <dbReference type="WBParaSite" id="MCU_000941-RD"/>
    </source>
</evidence>
<dbReference type="SUPFAM" id="SSF49265">
    <property type="entry name" value="Fibronectin type III"/>
    <property type="match status" value="2"/>
</dbReference>
<keyword evidence="2" id="KW-1133">Transmembrane helix</keyword>
<dbReference type="Gene3D" id="2.60.40.10">
    <property type="entry name" value="Immunoglobulins"/>
    <property type="match status" value="2"/>
</dbReference>
<dbReference type="WBParaSite" id="MCU_000941-RD">
    <property type="protein sequence ID" value="MCU_000941-RD"/>
    <property type="gene ID" value="MCU_000941"/>
</dbReference>
<dbReference type="Pfam" id="PF00041">
    <property type="entry name" value="fn3"/>
    <property type="match status" value="2"/>
</dbReference>
<keyword evidence="2" id="KW-0812">Transmembrane</keyword>
<reference evidence="4" key="1">
    <citation type="submission" date="2019-11" db="UniProtKB">
        <authorList>
            <consortium name="WormBaseParasite"/>
        </authorList>
    </citation>
    <scope>IDENTIFICATION</scope>
</reference>
<dbReference type="CDD" id="cd00063">
    <property type="entry name" value="FN3"/>
    <property type="match status" value="2"/>
</dbReference>
<protein>
    <submittedName>
        <fullName evidence="4">Fibronectin type-III domain-containing protein</fullName>
    </submittedName>
</protein>
<dbReference type="SMART" id="SM00060">
    <property type="entry name" value="FN3"/>
    <property type="match status" value="3"/>
</dbReference>
<sequence length="417" mass="45450">VRGLRPNTNYECFVEASTTPLITQWSDSLTSTSTKSPVVTTWPGTLQRLFIKEVVVVDAHTLLVSWYDPKNVEGTLGGFTVSVGRYGRESPNKPEWRHVANVTADSRSYRITDLEPDTRYEVTVRGYVLPNEDGHGGGYSQYPYSQSASTWSAATRKATATTTRPVIQPSLYLDWTDASGLHVRWDFQDVMHGSIQKIELIVVPVDSDLGVTNASAIVAPNATEGSITTGLRPYTEYDVVVEFTTNGATTAYTAGRAWTWSSAPSPPTDITAKALSSSSIMVSWSPPAQTNGPLKPYRVHCTRVGEKRPHSATTKDNATTSVEVRGLRPNTNYECYVEASTTPLITQWSDSLTSMSAKSPIVTMWPGNSSIRAANENVALSSGSIAVIVVPCLLTVMIVTTVLVLKAPSRQKNCHQR</sequence>
<dbReference type="InterPro" id="IPR050991">
    <property type="entry name" value="ECM_Regulatory_Proteins"/>
</dbReference>
<evidence type="ECO:0000259" key="3">
    <source>
        <dbReference type="PROSITE" id="PS50853"/>
    </source>
</evidence>
<dbReference type="InterPro" id="IPR003961">
    <property type="entry name" value="FN3_dom"/>
</dbReference>
<keyword evidence="1" id="KW-0677">Repeat</keyword>
<keyword evidence="2" id="KW-0472">Membrane</keyword>
<dbReference type="InterPro" id="IPR036116">
    <property type="entry name" value="FN3_sf"/>
</dbReference>
<feature type="domain" description="Fibronectin type-III" evidence="3">
    <location>
        <begin position="1"/>
        <end position="37"/>
    </location>
</feature>
<feature type="domain" description="Fibronectin type-III" evidence="3">
    <location>
        <begin position="42"/>
        <end position="153"/>
    </location>
</feature>
<accession>A0A5K3EJ36</accession>